<evidence type="ECO:0000313" key="3">
    <source>
        <dbReference type="Proteomes" id="UP000290289"/>
    </source>
</evidence>
<organism evidence="2 3">
    <name type="scientific">Malus domestica</name>
    <name type="common">Apple</name>
    <name type="synonym">Pyrus malus</name>
    <dbReference type="NCBI Taxonomy" id="3750"/>
    <lineage>
        <taxon>Eukaryota</taxon>
        <taxon>Viridiplantae</taxon>
        <taxon>Streptophyta</taxon>
        <taxon>Embryophyta</taxon>
        <taxon>Tracheophyta</taxon>
        <taxon>Spermatophyta</taxon>
        <taxon>Magnoliopsida</taxon>
        <taxon>eudicotyledons</taxon>
        <taxon>Gunneridae</taxon>
        <taxon>Pentapetalae</taxon>
        <taxon>rosids</taxon>
        <taxon>fabids</taxon>
        <taxon>Rosales</taxon>
        <taxon>Rosaceae</taxon>
        <taxon>Amygdaloideae</taxon>
        <taxon>Maleae</taxon>
        <taxon>Malus</taxon>
    </lineage>
</organism>
<keyword evidence="3" id="KW-1185">Reference proteome</keyword>
<dbReference type="InterPro" id="IPR010255">
    <property type="entry name" value="Haem_peroxidase_sf"/>
</dbReference>
<dbReference type="SUPFAM" id="SSF48113">
    <property type="entry name" value="Heme-dependent peroxidases"/>
    <property type="match status" value="1"/>
</dbReference>
<feature type="domain" description="Plant heme peroxidase family profile" evidence="1">
    <location>
        <begin position="8"/>
        <end position="54"/>
    </location>
</feature>
<dbReference type="GO" id="GO:0006979">
    <property type="term" value="P:response to oxidative stress"/>
    <property type="evidence" value="ECO:0007669"/>
    <property type="project" value="InterPro"/>
</dbReference>
<dbReference type="GO" id="GO:0020037">
    <property type="term" value="F:heme binding"/>
    <property type="evidence" value="ECO:0007669"/>
    <property type="project" value="InterPro"/>
</dbReference>
<proteinExistence type="predicted"/>
<dbReference type="PROSITE" id="PS50873">
    <property type="entry name" value="PEROXIDASE_4"/>
    <property type="match status" value="1"/>
</dbReference>
<dbReference type="InterPro" id="IPR002016">
    <property type="entry name" value="Haem_peroxidase"/>
</dbReference>
<name>A0A498K1V4_MALDO</name>
<dbReference type="AlphaFoldDB" id="A0A498K1V4"/>
<dbReference type="Proteomes" id="UP000290289">
    <property type="component" value="Chromosome 5"/>
</dbReference>
<dbReference type="EMBL" id="RDQH01000331">
    <property type="protein sequence ID" value="RXH99702.1"/>
    <property type="molecule type" value="Genomic_DNA"/>
</dbReference>
<evidence type="ECO:0000259" key="1">
    <source>
        <dbReference type="PROSITE" id="PS50873"/>
    </source>
</evidence>
<accession>A0A498K1V4</accession>
<evidence type="ECO:0000313" key="2">
    <source>
        <dbReference type="EMBL" id="RXH99702.1"/>
    </source>
</evidence>
<reference evidence="2 3" key="1">
    <citation type="submission" date="2018-10" db="EMBL/GenBank/DDBJ databases">
        <title>A high-quality apple genome assembly.</title>
        <authorList>
            <person name="Hu J."/>
        </authorList>
    </citation>
    <scope>NUCLEOTIDE SEQUENCE [LARGE SCALE GENOMIC DNA]</scope>
    <source>
        <strain evidence="3">cv. HFTH1</strain>
        <tissue evidence="2">Young leaf</tissue>
    </source>
</reference>
<dbReference type="GO" id="GO:0004601">
    <property type="term" value="F:peroxidase activity"/>
    <property type="evidence" value="ECO:0007669"/>
    <property type="project" value="InterPro"/>
</dbReference>
<dbReference type="Gene3D" id="1.10.520.10">
    <property type="match status" value="1"/>
</dbReference>
<sequence>MNDGGQSDLEYDFYRETCPAIETIVRSTMVQLYSHQKNISAQLLRLFFRDCFIQCGTWVKCGVSMPFLSSDCRALLFTVVEKEVYQQRD</sequence>
<protein>
    <recommendedName>
        <fullName evidence="1">Plant heme peroxidase family profile domain-containing protein</fullName>
    </recommendedName>
</protein>
<gene>
    <name evidence="2" type="ORF">DVH24_021504</name>
</gene>
<comment type="caution">
    <text evidence="2">The sequence shown here is derived from an EMBL/GenBank/DDBJ whole genome shotgun (WGS) entry which is preliminary data.</text>
</comment>